<dbReference type="AlphaFoldDB" id="A0A9Q1LX32"/>
<gene>
    <name evidence="1" type="ORF">K7X08_018502</name>
</gene>
<protein>
    <submittedName>
        <fullName evidence="1">Uncharacterized protein</fullName>
    </submittedName>
</protein>
<accession>A0A9Q1LX32</accession>
<sequence>MEQISFLGKLSRVFQAFNSVFVVHVVKSSSLYSFIPTLPLYFEFKLERYEGNPSIKPPFVLHFRGDRSPKKNRKKQGVFEFGKQVGFSSRTRGRKGRKSV</sequence>
<organism evidence="1 2">
    <name type="scientific">Anisodus acutangulus</name>
    <dbReference type="NCBI Taxonomy" id="402998"/>
    <lineage>
        <taxon>Eukaryota</taxon>
        <taxon>Viridiplantae</taxon>
        <taxon>Streptophyta</taxon>
        <taxon>Embryophyta</taxon>
        <taxon>Tracheophyta</taxon>
        <taxon>Spermatophyta</taxon>
        <taxon>Magnoliopsida</taxon>
        <taxon>eudicotyledons</taxon>
        <taxon>Gunneridae</taxon>
        <taxon>Pentapetalae</taxon>
        <taxon>asterids</taxon>
        <taxon>lamiids</taxon>
        <taxon>Solanales</taxon>
        <taxon>Solanaceae</taxon>
        <taxon>Solanoideae</taxon>
        <taxon>Hyoscyameae</taxon>
        <taxon>Anisodus</taxon>
    </lineage>
</organism>
<dbReference type="Proteomes" id="UP001152561">
    <property type="component" value="Unassembled WGS sequence"/>
</dbReference>
<evidence type="ECO:0000313" key="1">
    <source>
        <dbReference type="EMBL" id="KAJ8545919.1"/>
    </source>
</evidence>
<reference evidence="2" key="1">
    <citation type="journal article" date="2023" name="Proc. Natl. Acad. Sci. U.S.A.">
        <title>Genomic and structural basis for evolution of tropane alkaloid biosynthesis.</title>
        <authorList>
            <person name="Wanga Y.-J."/>
            <person name="Taina T."/>
            <person name="Yua J.-Y."/>
            <person name="Lia J."/>
            <person name="Xua B."/>
            <person name="Chenc J."/>
            <person name="D'Auriad J.C."/>
            <person name="Huanga J.-P."/>
            <person name="Huanga S.-X."/>
        </authorList>
    </citation>
    <scope>NUCLEOTIDE SEQUENCE [LARGE SCALE GENOMIC DNA]</scope>
    <source>
        <strain evidence="2">cv. KIB-2019</strain>
    </source>
</reference>
<keyword evidence="2" id="KW-1185">Reference proteome</keyword>
<comment type="caution">
    <text evidence="1">The sequence shown here is derived from an EMBL/GenBank/DDBJ whole genome shotgun (WGS) entry which is preliminary data.</text>
</comment>
<proteinExistence type="predicted"/>
<dbReference type="EMBL" id="JAJAGQ010000013">
    <property type="protein sequence ID" value="KAJ8545919.1"/>
    <property type="molecule type" value="Genomic_DNA"/>
</dbReference>
<evidence type="ECO:0000313" key="2">
    <source>
        <dbReference type="Proteomes" id="UP001152561"/>
    </source>
</evidence>
<name>A0A9Q1LX32_9SOLA</name>